<dbReference type="SFLD" id="SFLDS00029">
    <property type="entry name" value="Radical_SAM"/>
    <property type="match status" value="1"/>
</dbReference>
<gene>
    <name evidence="8" type="ORF">ACH4F9_41510</name>
</gene>
<evidence type="ECO:0000259" key="7">
    <source>
        <dbReference type="Pfam" id="PF13186"/>
    </source>
</evidence>
<dbReference type="Proteomes" id="UP001610818">
    <property type="component" value="Unassembled WGS sequence"/>
</dbReference>
<evidence type="ECO:0000256" key="2">
    <source>
        <dbReference type="ARBA" id="ARBA00022723"/>
    </source>
</evidence>
<dbReference type="SFLD" id="SFLDF00365">
    <property type="entry name" value="thuricin_CD_(TrnCD-like)"/>
    <property type="match status" value="1"/>
</dbReference>
<evidence type="ECO:0000256" key="4">
    <source>
        <dbReference type="ARBA" id="ARBA00023014"/>
    </source>
</evidence>
<evidence type="ECO:0000256" key="3">
    <source>
        <dbReference type="ARBA" id="ARBA00023004"/>
    </source>
</evidence>
<organism evidence="8 9">
    <name type="scientific">Streptomyces longisporoflavus</name>
    <dbReference type="NCBI Taxonomy" id="28044"/>
    <lineage>
        <taxon>Bacteria</taxon>
        <taxon>Bacillati</taxon>
        <taxon>Actinomycetota</taxon>
        <taxon>Actinomycetes</taxon>
        <taxon>Kitasatosporales</taxon>
        <taxon>Streptomycetaceae</taxon>
        <taxon>Streptomyces</taxon>
    </lineage>
</organism>
<dbReference type="Pfam" id="PF04055">
    <property type="entry name" value="Radical_SAM"/>
    <property type="match status" value="1"/>
</dbReference>
<dbReference type="InterPro" id="IPR050377">
    <property type="entry name" value="Radical_SAM_PqqE_MftC-like"/>
</dbReference>
<feature type="domain" description="4Fe4S-binding SPASM" evidence="7">
    <location>
        <begin position="209"/>
        <end position="255"/>
    </location>
</feature>
<feature type="domain" description="Radical SAM core" evidence="6">
    <location>
        <begin position="25"/>
        <end position="168"/>
    </location>
</feature>
<dbReference type="InterPro" id="IPR058240">
    <property type="entry name" value="rSAM_sf"/>
</dbReference>
<dbReference type="Pfam" id="PF13186">
    <property type="entry name" value="SPASM"/>
    <property type="match status" value="1"/>
</dbReference>
<feature type="region of interest" description="Disordered" evidence="5">
    <location>
        <begin position="270"/>
        <end position="297"/>
    </location>
</feature>
<proteinExistence type="predicted"/>
<accession>A0ABW7R492</accession>
<name>A0ABW7R492_9ACTN</name>
<dbReference type="SFLD" id="SFLDG01386">
    <property type="entry name" value="main_SPASM_domain-containing"/>
    <property type="match status" value="1"/>
</dbReference>
<protein>
    <submittedName>
        <fullName evidence="8">Radical SAM/SPASM domain-containing protein</fullName>
    </submittedName>
</protein>
<keyword evidence="9" id="KW-1185">Reference proteome</keyword>
<dbReference type="InterPro" id="IPR007197">
    <property type="entry name" value="rSAM"/>
</dbReference>
<evidence type="ECO:0000259" key="6">
    <source>
        <dbReference type="Pfam" id="PF04055"/>
    </source>
</evidence>
<keyword evidence="4" id="KW-0411">Iron-sulfur</keyword>
<dbReference type="SFLD" id="SFLDG01067">
    <property type="entry name" value="SPASM/twitch_domain_containing"/>
    <property type="match status" value="1"/>
</dbReference>
<evidence type="ECO:0000313" key="8">
    <source>
        <dbReference type="EMBL" id="MFH8551479.1"/>
    </source>
</evidence>
<comment type="caution">
    <text evidence="8">The sequence shown here is derived from an EMBL/GenBank/DDBJ whole genome shotgun (WGS) entry which is preliminary data.</text>
</comment>
<dbReference type="RefSeq" id="WP_397718427.1">
    <property type="nucleotide sequence ID" value="NZ_JBIRGN010000012.1"/>
</dbReference>
<dbReference type="SUPFAM" id="SSF102114">
    <property type="entry name" value="Radical SAM enzymes"/>
    <property type="match status" value="1"/>
</dbReference>
<evidence type="ECO:0000313" key="9">
    <source>
        <dbReference type="Proteomes" id="UP001610818"/>
    </source>
</evidence>
<dbReference type="CDD" id="cd01335">
    <property type="entry name" value="Radical_SAM"/>
    <property type="match status" value="1"/>
</dbReference>
<dbReference type="InterPro" id="IPR023885">
    <property type="entry name" value="4Fe4S-binding_SPASM_dom"/>
</dbReference>
<dbReference type="EMBL" id="JBIRGQ010000012">
    <property type="protein sequence ID" value="MFH8551479.1"/>
    <property type="molecule type" value="Genomic_DNA"/>
</dbReference>
<feature type="compositionally biased region" description="Acidic residues" evidence="5">
    <location>
        <begin position="272"/>
        <end position="284"/>
    </location>
</feature>
<sequence>MTAPVVEQRSLPARRDAAGFLWLDLTRKCQLRCLHCLNDSGPEGQHGEMTRADWLRVIDQGAATDVRAVQLFGGEPLLHPNSLELAEHALRHGMAVEVYSNLVHVPGPWWDVLRRSGASLATSYYSDSPEEHNAITRRPSHARTRANIIRAVTLHIPIRVGIIDCGTGQRVGHARRELTAMGVERITSDTARPFGRAACGREPNTSGLCGRCGDARASVGPDGMVTPCVFSTWLSAGNVRDGSLEDILVGNAMVAAKALISSSIIRLGGNGGDDDDDNDNEDECSPGFPGSECTPRN</sequence>
<dbReference type="InterPro" id="IPR013785">
    <property type="entry name" value="Aldolase_TIM"/>
</dbReference>
<dbReference type="PANTHER" id="PTHR11228">
    <property type="entry name" value="RADICAL SAM DOMAIN PROTEIN"/>
    <property type="match status" value="1"/>
</dbReference>
<dbReference type="SFLD" id="SFLDG01216">
    <property type="entry name" value="thioether_bond_formation_requi"/>
    <property type="match status" value="1"/>
</dbReference>
<dbReference type="PANTHER" id="PTHR11228:SF7">
    <property type="entry name" value="PQQA PEPTIDE CYCLASE"/>
    <property type="match status" value="1"/>
</dbReference>
<keyword evidence="2" id="KW-0479">Metal-binding</keyword>
<reference evidence="8 9" key="1">
    <citation type="submission" date="2024-10" db="EMBL/GenBank/DDBJ databases">
        <title>The Natural Products Discovery Center: Release of the First 8490 Sequenced Strains for Exploring Actinobacteria Biosynthetic Diversity.</title>
        <authorList>
            <person name="Kalkreuter E."/>
            <person name="Kautsar S.A."/>
            <person name="Yang D."/>
            <person name="Bader C.D."/>
            <person name="Teijaro C.N."/>
            <person name="Fluegel L."/>
            <person name="Davis C.M."/>
            <person name="Simpson J.R."/>
            <person name="Lauterbach L."/>
            <person name="Steele A.D."/>
            <person name="Gui C."/>
            <person name="Meng S."/>
            <person name="Li G."/>
            <person name="Viehrig K."/>
            <person name="Ye F."/>
            <person name="Su P."/>
            <person name="Kiefer A.F."/>
            <person name="Nichols A."/>
            <person name="Cepeda A.J."/>
            <person name="Yan W."/>
            <person name="Fan B."/>
            <person name="Jiang Y."/>
            <person name="Adhikari A."/>
            <person name="Zheng C.-J."/>
            <person name="Schuster L."/>
            <person name="Cowan T.M."/>
            <person name="Smanski M.J."/>
            <person name="Chevrette M.G."/>
            <person name="De Carvalho L.P.S."/>
            <person name="Shen B."/>
        </authorList>
    </citation>
    <scope>NUCLEOTIDE SEQUENCE [LARGE SCALE GENOMIC DNA]</scope>
    <source>
        <strain evidence="8 9">NPDC017990</strain>
    </source>
</reference>
<evidence type="ECO:0000256" key="1">
    <source>
        <dbReference type="ARBA" id="ARBA00022691"/>
    </source>
</evidence>
<keyword evidence="3" id="KW-0408">Iron</keyword>
<evidence type="ECO:0000256" key="5">
    <source>
        <dbReference type="SAM" id="MobiDB-lite"/>
    </source>
</evidence>
<dbReference type="Gene3D" id="3.20.20.70">
    <property type="entry name" value="Aldolase class I"/>
    <property type="match status" value="1"/>
</dbReference>
<keyword evidence="1" id="KW-0949">S-adenosyl-L-methionine</keyword>